<evidence type="ECO:0000256" key="1">
    <source>
        <dbReference type="SAM" id="MobiDB-lite"/>
    </source>
</evidence>
<comment type="caution">
    <text evidence="2">The sequence shown here is derived from an EMBL/GenBank/DDBJ whole genome shotgun (WGS) entry which is preliminary data.</text>
</comment>
<organism evidence="2 3">
    <name type="scientific">Vespula maculifrons</name>
    <name type="common">Eastern yellow jacket</name>
    <name type="synonym">Wasp</name>
    <dbReference type="NCBI Taxonomy" id="7453"/>
    <lineage>
        <taxon>Eukaryota</taxon>
        <taxon>Metazoa</taxon>
        <taxon>Ecdysozoa</taxon>
        <taxon>Arthropoda</taxon>
        <taxon>Hexapoda</taxon>
        <taxon>Insecta</taxon>
        <taxon>Pterygota</taxon>
        <taxon>Neoptera</taxon>
        <taxon>Endopterygota</taxon>
        <taxon>Hymenoptera</taxon>
        <taxon>Apocrita</taxon>
        <taxon>Aculeata</taxon>
        <taxon>Vespoidea</taxon>
        <taxon>Vespidae</taxon>
        <taxon>Vespinae</taxon>
        <taxon>Vespula</taxon>
    </lineage>
</organism>
<feature type="region of interest" description="Disordered" evidence="1">
    <location>
        <begin position="1"/>
        <end position="48"/>
    </location>
</feature>
<feature type="compositionally biased region" description="Basic residues" evidence="1">
    <location>
        <begin position="1"/>
        <end position="24"/>
    </location>
</feature>
<protein>
    <submittedName>
        <fullName evidence="2">Uncharacterized protein</fullName>
    </submittedName>
</protein>
<evidence type="ECO:0000313" key="3">
    <source>
        <dbReference type="Proteomes" id="UP001607303"/>
    </source>
</evidence>
<feature type="compositionally biased region" description="Low complexity" evidence="1">
    <location>
        <begin position="131"/>
        <end position="143"/>
    </location>
</feature>
<feature type="region of interest" description="Disordered" evidence="1">
    <location>
        <begin position="131"/>
        <end position="168"/>
    </location>
</feature>
<proteinExistence type="predicted"/>
<dbReference type="AlphaFoldDB" id="A0ABD2CEW3"/>
<dbReference type="EMBL" id="JAYRBN010000056">
    <property type="protein sequence ID" value="KAL2743607.1"/>
    <property type="molecule type" value="Genomic_DNA"/>
</dbReference>
<reference evidence="2 3" key="1">
    <citation type="journal article" date="2024" name="Ann. Entomol. Soc. Am.">
        <title>Genomic analyses of the southern and eastern yellowjacket wasps (Hymenoptera: Vespidae) reveal evolutionary signatures of social life.</title>
        <authorList>
            <person name="Catto M.A."/>
            <person name="Caine P.B."/>
            <person name="Orr S.E."/>
            <person name="Hunt B.G."/>
            <person name="Goodisman M.A.D."/>
        </authorList>
    </citation>
    <scope>NUCLEOTIDE SEQUENCE [LARGE SCALE GENOMIC DNA]</scope>
    <source>
        <strain evidence="2">232</strain>
        <tissue evidence="2">Head and thorax</tissue>
    </source>
</reference>
<accession>A0ABD2CEW3</accession>
<sequence length="168" mass="17989">MTHRTHAVAKTRAHQVRWSSRCRSRTAGSGSGAAAGARGAAAAGTGRTTQLRLSSASTLVYGSPRLQCSSHALLRPEETRTRVCCGKIGDPLRRLARDATTRHASFLSDDDATLGNSIGMAPSENFAKTRTVTSSVTATGSTTDLNVRDKDEERTADRFLEERAREKG</sequence>
<gene>
    <name evidence="2" type="ORF">V1477_009096</name>
</gene>
<feature type="compositionally biased region" description="Low complexity" evidence="1">
    <location>
        <begin position="25"/>
        <end position="48"/>
    </location>
</feature>
<evidence type="ECO:0000313" key="2">
    <source>
        <dbReference type="EMBL" id="KAL2743607.1"/>
    </source>
</evidence>
<feature type="compositionally biased region" description="Basic and acidic residues" evidence="1">
    <location>
        <begin position="146"/>
        <end position="168"/>
    </location>
</feature>
<keyword evidence="3" id="KW-1185">Reference proteome</keyword>
<name>A0ABD2CEW3_VESMC</name>
<dbReference type="Proteomes" id="UP001607303">
    <property type="component" value="Unassembled WGS sequence"/>
</dbReference>